<proteinExistence type="predicted"/>
<dbReference type="RefSeq" id="WP_136546473.1">
    <property type="nucleotide sequence ID" value="NZ_CP031093.1"/>
</dbReference>
<dbReference type="KEGG" id="hmi:soil367_02155"/>
<accession>A0A4P7XDD2</accession>
<dbReference type="InterPro" id="IPR036392">
    <property type="entry name" value="PLAT/LH2_dom_sf"/>
</dbReference>
<dbReference type="AlphaFoldDB" id="A0A4P7XDD2"/>
<organism evidence="1 2">
    <name type="scientific">Hydrocarboniclastica marina</name>
    <dbReference type="NCBI Taxonomy" id="2259620"/>
    <lineage>
        <taxon>Bacteria</taxon>
        <taxon>Pseudomonadati</taxon>
        <taxon>Pseudomonadota</taxon>
        <taxon>Gammaproteobacteria</taxon>
        <taxon>Alteromonadales</taxon>
        <taxon>Alteromonadaceae</taxon>
        <taxon>Hydrocarboniclastica</taxon>
    </lineage>
</organism>
<name>A0A4P7XDD2_9ALTE</name>
<evidence type="ECO:0000313" key="1">
    <source>
        <dbReference type="EMBL" id="QCF24851.1"/>
    </source>
</evidence>
<protein>
    <submittedName>
        <fullName evidence="1">Uncharacterized protein</fullName>
    </submittedName>
</protein>
<evidence type="ECO:0000313" key="2">
    <source>
        <dbReference type="Proteomes" id="UP000298049"/>
    </source>
</evidence>
<dbReference type="Proteomes" id="UP000298049">
    <property type="component" value="Chromosome"/>
</dbReference>
<gene>
    <name evidence="1" type="ORF">soil367_02155</name>
</gene>
<keyword evidence="2" id="KW-1185">Reference proteome</keyword>
<dbReference type="OrthoDB" id="4201688at2"/>
<sequence length="170" mass="18810">MSVIKGIVVDLEIGLQGTDDHIYIGVVGTGGGREFSLASENFDDFEANSETTYAFGNVWEGQAISGPDVRNPKNSIGGNTPLRRYPIELDDVTQVYIRKGGTRRGDGDDECDVNSVVVRLYGEPDERRRFVVPYREFLAGPPVMVMSNESGHQYWLVEENTEPFSVRSSG</sequence>
<dbReference type="SUPFAM" id="SSF49723">
    <property type="entry name" value="Lipase/lipooxygenase domain (PLAT/LH2 domain)"/>
    <property type="match status" value="1"/>
</dbReference>
<reference evidence="1 2" key="1">
    <citation type="submission" date="2018-07" db="EMBL/GenBank/DDBJ databases">
        <title>Marsedoiliclastica nanhaica gen. nov. sp. nov., a novel marine hydrocarbonoclastic bacterium isolated from an in-situ enriched hydrocarbon-degrading consortium in deep-sea sediment.</title>
        <authorList>
            <person name="Dong C."/>
            <person name="Ma T."/>
            <person name="Liu R."/>
            <person name="Shao Z."/>
        </authorList>
    </citation>
    <scope>NUCLEOTIDE SEQUENCE [LARGE SCALE GENOMIC DNA]</scope>
    <source>
        <strain evidence="2">soil36-7</strain>
    </source>
</reference>
<dbReference type="EMBL" id="CP031093">
    <property type="protein sequence ID" value="QCF24851.1"/>
    <property type="molecule type" value="Genomic_DNA"/>
</dbReference>